<evidence type="ECO:0000313" key="1">
    <source>
        <dbReference type="EMBL" id="KGB42051.1"/>
    </source>
</evidence>
<dbReference type="EMBL" id="KL252366">
    <property type="protein sequence ID" value="KGB42051.1"/>
    <property type="molecule type" value="Genomic_DNA"/>
</dbReference>
<sequence length="68" mass="7686">MYPLPFEVAIAVYLTSPRESIMLQPYDPVSVLFDHCSENVTLLKTLYFVIRCPTVILLTSFLYASPTG</sequence>
<reference evidence="1" key="1">
    <citation type="journal article" date="2012" name="Nat. Genet.">
        <title>Whole-genome sequence of Schistosoma haematobium.</title>
        <authorList>
            <person name="Young N.D."/>
            <person name="Jex A.R."/>
            <person name="Li B."/>
            <person name="Liu S."/>
            <person name="Yang L."/>
            <person name="Xiong Z."/>
            <person name="Li Y."/>
            <person name="Cantacessi C."/>
            <person name="Hall R.S."/>
            <person name="Xu X."/>
            <person name="Chen F."/>
            <person name="Wu X."/>
            <person name="Zerlotini A."/>
            <person name="Oliveira G."/>
            <person name="Hofmann A."/>
            <person name="Zhang G."/>
            <person name="Fang X."/>
            <person name="Kang Y."/>
            <person name="Campbell B.E."/>
            <person name="Loukas A."/>
            <person name="Ranganathan S."/>
            <person name="Rollinson D."/>
            <person name="Rinaldi G."/>
            <person name="Brindley P.J."/>
            <person name="Yang H."/>
            <person name="Wang J."/>
            <person name="Wang J."/>
            <person name="Gasser R.B."/>
        </authorList>
    </citation>
    <scope>NUCLEOTIDE SEQUENCE [LARGE SCALE GENOMIC DNA]</scope>
</reference>
<gene>
    <name evidence="1" type="ORF">MS3_10632</name>
</gene>
<name>A0A095B4B0_SCHHA</name>
<organism evidence="1">
    <name type="scientific">Schistosoma haematobium</name>
    <name type="common">Blood fluke</name>
    <dbReference type="NCBI Taxonomy" id="6185"/>
    <lineage>
        <taxon>Eukaryota</taxon>
        <taxon>Metazoa</taxon>
        <taxon>Spiralia</taxon>
        <taxon>Lophotrochozoa</taxon>
        <taxon>Platyhelminthes</taxon>
        <taxon>Trematoda</taxon>
        <taxon>Digenea</taxon>
        <taxon>Strigeidida</taxon>
        <taxon>Schistosomatoidea</taxon>
        <taxon>Schistosomatidae</taxon>
        <taxon>Schistosoma</taxon>
    </lineage>
</organism>
<dbReference type="AlphaFoldDB" id="A0A095B4B0"/>
<proteinExistence type="predicted"/>
<protein>
    <submittedName>
        <fullName evidence="1">Uncharacterized protein</fullName>
    </submittedName>
</protein>
<accession>A0A095B4B0</accession>